<dbReference type="GO" id="GO:0008203">
    <property type="term" value="P:cholesterol metabolic process"/>
    <property type="evidence" value="ECO:0007669"/>
    <property type="project" value="UniProtKB-KW"/>
</dbReference>
<evidence type="ECO:0000313" key="19">
    <source>
        <dbReference type="EnsemblMetazoa" id="XP_014262095.1"/>
    </source>
</evidence>
<dbReference type="InterPro" id="IPR000731">
    <property type="entry name" value="SSD"/>
</dbReference>
<evidence type="ECO:0000256" key="9">
    <source>
        <dbReference type="ARBA" id="ARBA00023098"/>
    </source>
</evidence>
<dbReference type="KEGG" id="clec:106674102"/>
<dbReference type="CTD" id="34358"/>
<evidence type="ECO:0000256" key="11">
    <source>
        <dbReference type="ARBA" id="ARBA00023157"/>
    </source>
</evidence>
<keyword evidence="13" id="KW-0325">Glycoprotein</keyword>
<dbReference type="InterPro" id="IPR053956">
    <property type="entry name" value="NPC1_MLD"/>
</dbReference>
<evidence type="ECO:0000256" key="7">
    <source>
        <dbReference type="ARBA" id="ARBA00022989"/>
    </source>
</evidence>
<keyword evidence="8" id="KW-0445">Lipid transport</keyword>
<evidence type="ECO:0000313" key="20">
    <source>
        <dbReference type="Proteomes" id="UP000494040"/>
    </source>
</evidence>
<feature type="transmembrane region" description="Helical" evidence="17">
    <location>
        <begin position="1272"/>
        <end position="1297"/>
    </location>
</feature>
<keyword evidence="12" id="KW-1207">Sterol metabolism</keyword>
<evidence type="ECO:0000259" key="18">
    <source>
        <dbReference type="PROSITE" id="PS50156"/>
    </source>
</evidence>
<sequence length="1355" mass="150169">MRKMERTLLILTAVFTSFILMVNGNCIWYGKCHTRPITGLPLNCNYTGPAKKLNNPKGLEYLKKWCPEFVNTAQETETEICCDTIQLEDFDKNINIAKSFLQRCPSCFHNFLAHLCAITCSPRQSEFINVTSIETNEKGVSFVNSLDIFVTTNYLAGTFNSCKNVNVPAMGNLALDVMCGDHKAIGCSPLIWFNFMGDPDKNAYAPILMNYIPTEEPTKNIIPFNPKIIPCNVALDKHTPPCSCVDCEQSCPSPPPPKPPFEPFMILGLPGLPLVMLLIFVGGTSLFLSAVCWGSSISAGIAVAVLRRRKEDHAAGSVGRRLAGINSRIAMAADDESSPLQSKRSSVVSSSDERQNESPAVAVARPSSLRERLGNRLEIFLQNSFRRLGFACASNPWLTLFLGFCVVVALSHGIKYLEITTNPVELWASPHSRARQEKEFFDQNFEPFYRTEQVIISAVDLSTVKYNTSSKGEVEFGPVFHKKFLLDVLDLQQSILAIGRDDGVGLETICFAPLTSPFTGPVLVKQCAVQSIWGYFQDSAEEIEEDGFFDKFLSCSSNPYSPECLGTYGGPIDPAVALGGFLKPGQKISSHSQYYKANALILTFLINNNHDKEKISQALKWEKKFVDFMLNWTQHKPPNMDVAFTSERSIEDELDKESKSDVMTILTSYLIMFFYIAISLGHIRHFKTLLMDSKITLGIGGVIIVLLSVASSVGFFGFCGMPATLIIMEVIPFLVLAVGVDNIFILVQTHQRTTKLEGETIQEHIGRVVGLVGPSILLTSLSESACFFLGGLSDMPAVKAFALYAGMALFLDFIFQITCFVSLMALDAYRQSENRLDVACCFHSPSKYELPATPSLLYRVTKSLYMPFLLHQITRPVVMILFFGWLCISIVALPSISIGLDQELAMPPTSFVHKYFRFIKEFLSVGPPVYFVLASGLNVSNFNIQNLLCSGKVCNMDSITSQIYLAAKMPEVTYIARPSSSWIDDYYDWASSESCCKYFAGNESFCPHTNNDCTPCEIVLDNYTSRPEPVSFAKFLPFFLQDNPDESCAKGGHAAYGHGVKYTVGKGGMATVGPNYFMTFHTVLKTSSDYYGALREARVITSNMTQMINSHLSHLGINQEVTVFPYSVFYVFYEQYLTMWTDTLKSVFISLLTIFLVSFILMGLDISSAILIVLTIFMIIVDIGGIMYIWNVSLNAVSLVNLVMAIGIGVEFCSHIVHSYVMSTKETKVQRAADAITNIGSSVFSGITLTKFGGIIVLYFAKSQIFNVFYFRMYLCIVLIGAAHGLVFLPVLLSYAGGGINREKMLRHVKVAHLKEMDEPTETALSRVSHIQDQPSGIASGTDGTQISVVKAWPM</sequence>
<dbReference type="InterPro" id="IPR053958">
    <property type="entry name" value="HMGCR/SNAP/NPC1-like_SSD"/>
</dbReference>
<evidence type="ECO:0000256" key="17">
    <source>
        <dbReference type="SAM" id="Phobius"/>
    </source>
</evidence>
<dbReference type="SUPFAM" id="SSF82866">
    <property type="entry name" value="Multidrug efflux transporter AcrB transmembrane domain"/>
    <property type="match status" value="2"/>
</dbReference>
<keyword evidence="9" id="KW-0443">Lipid metabolism</keyword>
<evidence type="ECO:0000256" key="13">
    <source>
        <dbReference type="ARBA" id="ARBA00023180"/>
    </source>
</evidence>
<feature type="domain" description="SSD" evidence="18">
    <location>
        <begin position="661"/>
        <end position="826"/>
    </location>
</feature>
<dbReference type="NCBIfam" id="TIGR00917">
    <property type="entry name" value="2A060601"/>
    <property type="match status" value="1"/>
</dbReference>
<dbReference type="EnsemblMetazoa" id="XM_014406608.2">
    <property type="protein sequence ID" value="XP_014262094.1"/>
    <property type="gene ID" value="LOC106674102"/>
</dbReference>
<dbReference type="Pfam" id="PF12349">
    <property type="entry name" value="Sterol-sensing"/>
    <property type="match status" value="1"/>
</dbReference>
<feature type="transmembrane region" description="Helical" evidence="17">
    <location>
        <begin position="724"/>
        <end position="747"/>
    </location>
</feature>
<feature type="transmembrane region" description="Helical" evidence="17">
    <location>
        <begin position="1171"/>
        <end position="1190"/>
    </location>
</feature>
<evidence type="ECO:0000256" key="10">
    <source>
        <dbReference type="ARBA" id="ARBA00023136"/>
    </source>
</evidence>
<feature type="transmembrane region" description="Helical" evidence="17">
    <location>
        <begin position="274"/>
        <end position="306"/>
    </location>
</feature>
<dbReference type="Pfam" id="PF16414">
    <property type="entry name" value="NPC1_N"/>
    <property type="match status" value="1"/>
</dbReference>
<evidence type="ECO:0000256" key="16">
    <source>
        <dbReference type="SAM" id="MobiDB-lite"/>
    </source>
</evidence>
<feature type="transmembrane region" description="Helical" evidence="17">
    <location>
        <begin position="768"/>
        <end position="790"/>
    </location>
</feature>
<feature type="transmembrane region" description="Helical" evidence="17">
    <location>
        <begin position="1196"/>
        <end position="1217"/>
    </location>
</feature>
<evidence type="ECO:0000256" key="8">
    <source>
        <dbReference type="ARBA" id="ARBA00023055"/>
    </source>
</evidence>
<keyword evidence="14" id="KW-0753">Steroid metabolism</keyword>
<feature type="region of interest" description="Disordered" evidence="16">
    <location>
        <begin position="333"/>
        <end position="363"/>
    </location>
</feature>
<feature type="transmembrane region" description="Helical" evidence="17">
    <location>
        <begin position="388"/>
        <end position="410"/>
    </location>
</feature>
<comment type="similarity">
    <text evidence="2">Belongs to the patched family.</text>
</comment>
<dbReference type="GO" id="GO:0012505">
    <property type="term" value="C:endomembrane system"/>
    <property type="evidence" value="ECO:0007669"/>
    <property type="project" value="UniProtKB-SubCell"/>
</dbReference>
<feature type="transmembrane region" description="Helical" evidence="17">
    <location>
        <begin position="1238"/>
        <end position="1260"/>
    </location>
</feature>
<dbReference type="OrthoDB" id="6510177at2759"/>
<keyword evidence="7 17" id="KW-1133">Transmembrane helix</keyword>
<feature type="transmembrane region" description="Helical" evidence="17">
    <location>
        <begin position="662"/>
        <end position="683"/>
    </location>
</feature>
<dbReference type="GO" id="GO:0030299">
    <property type="term" value="P:intestinal cholesterol absorption"/>
    <property type="evidence" value="ECO:0007669"/>
    <property type="project" value="TreeGrafter"/>
</dbReference>
<evidence type="ECO:0000256" key="4">
    <source>
        <dbReference type="ARBA" id="ARBA00022548"/>
    </source>
</evidence>
<comment type="catalytic activity">
    <reaction evidence="15">
        <text>cholesterol(in) = cholesterol(out)</text>
        <dbReference type="Rhea" id="RHEA:39747"/>
        <dbReference type="ChEBI" id="CHEBI:16113"/>
    </reaction>
</comment>
<dbReference type="GO" id="GO:0005886">
    <property type="term" value="C:plasma membrane"/>
    <property type="evidence" value="ECO:0007669"/>
    <property type="project" value="TreeGrafter"/>
</dbReference>
<feature type="transmembrane region" description="Helical" evidence="17">
    <location>
        <begin position="877"/>
        <end position="900"/>
    </location>
</feature>
<dbReference type="FunFam" id="1.20.1640.10:FF:000010">
    <property type="entry name" value="NPC intracellular cholesterol transporter 1"/>
    <property type="match status" value="1"/>
</dbReference>
<keyword evidence="4" id="KW-0153">Cholesterol metabolism</keyword>
<dbReference type="FunFam" id="1.20.1640.10:FF:000008">
    <property type="entry name" value="NPC intracellular cholesterol transporter 1"/>
    <property type="match status" value="1"/>
</dbReference>
<reference evidence="19" key="1">
    <citation type="submission" date="2022-01" db="UniProtKB">
        <authorList>
            <consortium name="EnsemblMetazoa"/>
        </authorList>
    </citation>
    <scope>IDENTIFICATION</scope>
</reference>
<proteinExistence type="inferred from homology"/>
<dbReference type="GeneID" id="106674102"/>
<keyword evidence="5 17" id="KW-0812">Transmembrane</keyword>
<protein>
    <recommendedName>
        <fullName evidence="18">SSD domain-containing protein</fullName>
    </recommendedName>
</protein>
<dbReference type="GO" id="GO:0015485">
    <property type="term" value="F:cholesterol binding"/>
    <property type="evidence" value="ECO:0007669"/>
    <property type="project" value="TreeGrafter"/>
</dbReference>
<dbReference type="Gene3D" id="1.20.1640.10">
    <property type="entry name" value="Multidrug efflux transporter AcrB transmembrane domain"/>
    <property type="match status" value="2"/>
</dbReference>
<feature type="transmembrane region" description="Helical" evidence="17">
    <location>
        <begin position="695"/>
        <end position="718"/>
    </location>
</feature>
<feature type="transmembrane region" description="Helical" evidence="17">
    <location>
        <begin position="802"/>
        <end position="826"/>
    </location>
</feature>
<keyword evidence="3" id="KW-0813">Transport</keyword>
<evidence type="ECO:0000256" key="12">
    <source>
        <dbReference type="ARBA" id="ARBA00023166"/>
    </source>
</evidence>
<dbReference type="Pfam" id="PF22314">
    <property type="entry name" value="NPC1_MLD"/>
    <property type="match status" value="1"/>
</dbReference>
<keyword evidence="10 17" id="KW-0472">Membrane</keyword>
<dbReference type="PANTHER" id="PTHR45727">
    <property type="entry name" value="NPC INTRACELLULAR CHOLESTEROL TRANSPORTER 1"/>
    <property type="match status" value="1"/>
</dbReference>
<evidence type="ECO:0000256" key="5">
    <source>
        <dbReference type="ARBA" id="ARBA00022692"/>
    </source>
</evidence>
<dbReference type="InterPro" id="IPR004765">
    <property type="entry name" value="NPC1-like"/>
</dbReference>
<keyword evidence="11" id="KW-1015">Disulfide bond</keyword>
<evidence type="ECO:0000256" key="6">
    <source>
        <dbReference type="ARBA" id="ARBA00022729"/>
    </source>
</evidence>
<dbReference type="EnsemblMetazoa" id="XM_014406609.2">
    <property type="protein sequence ID" value="XP_014262095.1"/>
    <property type="gene ID" value="LOC106674102"/>
</dbReference>
<dbReference type="RefSeq" id="XP_014262095.1">
    <property type="nucleotide sequence ID" value="XM_014406609.2"/>
</dbReference>
<dbReference type="Proteomes" id="UP000494040">
    <property type="component" value="Unassembled WGS sequence"/>
</dbReference>
<evidence type="ECO:0000256" key="1">
    <source>
        <dbReference type="ARBA" id="ARBA00004127"/>
    </source>
</evidence>
<dbReference type="PANTHER" id="PTHR45727:SF2">
    <property type="entry name" value="NPC INTRACELLULAR CHOLESTEROL TRANSPORTER 1"/>
    <property type="match status" value="1"/>
</dbReference>
<organism evidence="19 20">
    <name type="scientific">Cimex lectularius</name>
    <name type="common">Bed bug</name>
    <name type="synonym">Acanthia lectularia</name>
    <dbReference type="NCBI Taxonomy" id="79782"/>
    <lineage>
        <taxon>Eukaryota</taxon>
        <taxon>Metazoa</taxon>
        <taxon>Ecdysozoa</taxon>
        <taxon>Arthropoda</taxon>
        <taxon>Hexapoda</taxon>
        <taxon>Insecta</taxon>
        <taxon>Pterygota</taxon>
        <taxon>Neoptera</taxon>
        <taxon>Paraneoptera</taxon>
        <taxon>Hemiptera</taxon>
        <taxon>Heteroptera</taxon>
        <taxon>Panheteroptera</taxon>
        <taxon>Cimicomorpha</taxon>
        <taxon>Cimicidae</taxon>
        <taxon>Cimex</taxon>
    </lineage>
</organism>
<dbReference type="PROSITE" id="PS50156">
    <property type="entry name" value="SSD"/>
    <property type="match status" value="1"/>
</dbReference>
<keyword evidence="6" id="KW-0732">Signal</keyword>
<dbReference type="GO" id="GO:0030301">
    <property type="term" value="P:cholesterol transport"/>
    <property type="evidence" value="ECO:0007669"/>
    <property type="project" value="UniProtKB-ARBA"/>
</dbReference>
<name>A0A8I6SCX6_CIMLE</name>
<comment type="subcellular location">
    <subcellularLocation>
        <location evidence="1">Endomembrane system</location>
        <topology evidence="1">Multi-pass membrane protein</topology>
    </subcellularLocation>
</comment>
<evidence type="ECO:0000256" key="15">
    <source>
        <dbReference type="ARBA" id="ARBA00034049"/>
    </source>
</evidence>
<feature type="transmembrane region" description="Helical" evidence="17">
    <location>
        <begin position="1147"/>
        <end position="1164"/>
    </location>
</feature>
<evidence type="ECO:0000256" key="3">
    <source>
        <dbReference type="ARBA" id="ARBA00022448"/>
    </source>
</evidence>
<accession>A0A8I6SCX6</accession>
<dbReference type="RefSeq" id="XP_014262094.1">
    <property type="nucleotide sequence ID" value="XM_014406608.2"/>
</dbReference>
<feature type="compositionally biased region" description="Low complexity" evidence="16">
    <location>
        <begin position="338"/>
        <end position="350"/>
    </location>
</feature>
<dbReference type="GO" id="GO:0005319">
    <property type="term" value="F:lipid transporter activity"/>
    <property type="evidence" value="ECO:0007669"/>
    <property type="project" value="InterPro"/>
</dbReference>
<dbReference type="GO" id="GO:0042632">
    <property type="term" value="P:cholesterol homeostasis"/>
    <property type="evidence" value="ECO:0007669"/>
    <property type="project" value="TreeGrafter"/>
</dbReference>
<evidence type="ECO:0000256" key="2">
    <source>
        <dbReference type="ARBA" id="ARBA00005585"/>
    </source>
</evidence>
<keyword evidence="20" id="KW-1185">Reference proteome</keyword>
<evidence type="ECO:0000256" key="14">
    <source>
        <dbReference type="ARBA" id="ARBA00023221"/>
    </source>
</evidence>
<dbReference type="OMA" id="WWFDVES"/>
<dbReference type="InterPro" id="IPR032190">
    <property type="entry name" value="NPC1_N"/>
</dbReference>